<organism evidence="14 15">
    <name type="scientific">Porphyromonas macacae</name>
    <dbReference type="NCBI Taxonomy" id="28115"/>
    <lineage>
        <taxon>Bacteria</taxon>
        <taxon>Pseudomonadati</taxon>
        <taxon>Bacteroidota</taxon>
        <taxon>Bacteroidia</taxon>
        <taxon>Bacteroidales</taxon>
        <taxon>Porphyromonadaceae</taxon>
        <taxon>Porphyromonas</taxon>
    </lineage>
</organism>
<dbReference type="InterPro" id="IPR027417">
    <property type="entry name" value="P-loop_NTPase"/>
</dbReference>
<feature type="site" description="Interaction with substrate tRNA" evidence="10">
    <location>
        <position position="102"/>
    </location>
</feature>
<evidence type="ECO:0000256" key="1">
    <source>
        <dbReference type="ARBA" id="ARBA00001946"/>
    </source>
</evidence>
<dbReference type="SUPFAM" id="SSF52540">
    <property type="entry name" value="P-loop containing nucleoside triphosphate hydrolases"/>
    <property type="match status" value="2"/>
</dbReference>
<comment type="catalytic activity">
    <reaction evidence="9 10 11">
        <text>adenosine(37) in tRNA + dimethylallyl diphosphate = N(6)-dimethylallyladenosine(37) in tRNA + diphosphate</text>
        <dbReference type="Rhea" id="RHEA:26482"/>
        <dbReference type="Rhea" id="RHEA-COMP:10162"/>
        <dbReference type="Rhea" id="RHEA-COMP:10375"/>
        <dbReference type="ChEBI" id="CHEBI:33019"/>
        <dbReference type="ChEBI" id="CHEBI:57623"/>
        <dbReference type="ChEBI" id="CHEBI:74411"/>
        <dbReference type="ChEBI" id="CHEBI:74415"/>
        <dbReference type="EC" id="2.5.1.75"/>
    </reaction>
</comment>
<dbReference type="EC" id="2.5.1.75" evidence="10"/>
<keyword evidence="4 10" id="KW-0808">Transferase</keyword>
<protein>
    <recommendedName>
        <fullName evidence="10">tRNA dimethylallyltransferase</fullName>
        <ecNumber evidence="10">2.5.1.75</ecNumber>
    </recommendedName>
    <alternativeName>
        <fullName evidence="10">Dimethylallyl diphosphate:tRNA dimethylallyltransferase</fullName>
        <shortName evidence="10">DMAPP:tRNA dimethylallyltransferase</shortName>
        <shortName evidence="10">DMATase</shortName>
    </alternativeName>
    <alternativeName>
        <fullName evidence="10">Isopentenyl-diphosphate:tRNA isopentenyltransferase</fullName>
        <shortName evidence="10">IPP transferase</shortName>
        <shortName evidence="10">IPPT</shortName>
        <shortName evidence="10">IPTase</shortName>
    </alternativeName>
</protein>
<keyword evidence="8 10" id="KW-0460">Magnesium</keyword>
<evidence type="ECO:0000313" key="15">
    <source>
        <dbReference type="Proteomes" id="UP000254263"/>
    </source>
</evidence>
<evidence type="ECO:0000256" key="7">
    <source>
        <dbReference type="ARBA" id="ARBA00022840"/>
    </source>
</evidence>
<evidence type="ECO:0000256" key="11">
    <source>
        <dbReference type="RuleBase" id="RU003783"/>
    </source>
</evidence>
<dbReference type="GO" id="GO:0006400">
    <property type="term" value="P:tRNA modification"/>
    <property type="evidence" value="ECO:0007669"/>
    <property type="project" value="TreeGrafter"/>
</dbReference>
<evidence type="ECO:0000256" key="2">
    <source>
        <dbReference type="ARBA" id="ARBA00003213"/>
    </source>
</evidence>
<evidence type="ECO:0000256" key="13">
    <source>
        <dbReference type="RuleBase" id="RU003785"/>
    </source>
</evidence>
<dbReference type="Proteomes" id="UP000254263">
    <property type="component" value="Unassembled WGS sequence"/>
</dbReference>
<feature type="binding site" evidence="10">
    <location>
        <begin position="9"/>
        <end position="14"/>
    </location>
    <ligand>
        <name>substrate</name>
    </ligand>
</feature>
<keyword evidence="5 10" id="KW-0819">tRNA processing</keyword>
<evidence type="ECO:0000256" key="8">
    <source>
        <dbReference type="ARBA" id="ARBA00022842"/>
    </source>
</evidence>
<dbReference type="Gene3D" id="3.40.50.300">
    <property type="entry name" value="P-loop containing nucleotide triphosphate hydrolases"/>
    <property type="match status" value="1"/>
</dbReference>
<comment type="caution">
    <text evidence="10">Lacks conserved residue(s) required for the propagation of feature annotation.</text>
</comment>
<keyword evidence="7 10" id="KW-0067">ATP-binding</keyword>
<dbReference type="AlphaFoldDB" id="A0A379DJK6"/>
<dbReference type="GO" id="GO:0005524">
    <property type="term" value="F:ATP binding"/>
    <property type="evidence" value="ECO:0007669"/>
    <property type="project" value="UniProtKB-UniRule"/>
</dbReference>
<evidence type="ECO:0000256" key="3">
    <source>
        <dbReference type="ARBA" id="ARBA00005842"/>
    </source>
</evidence>
<comment type="similarity">
    <text evidence="3 10 13">Belongs to the IPP transferase family.</text>
</comment>
<evidence type="ECO:0000256" key="12">
    <source>
        <dbReference type="RuleBase" id="RU003784"/>
    </source>
</evidence>
<dbReference type="InterPro" id="IPR018022">
    <property type="entry name" value="IPT"/>
</dbReference>
<feature type="site" description="Interaction with substrate tRNA" evidence="10">
    <location>
        <position position="125"/>
    </location>
</feature>
<reference evidence="14 15" key="1">
    <citation type="submission" date="2018-06" db="EMBL/GenBank/DDBJ databases">
        <authorList>
            <consortium name="Pathogen Informatics"/>
            <person name="Doyle S."/>
        </authorList>
    </citation>
    <scope>NUCLEOTIDE SEQUENCE [LARGE SCALE GENOMIC DNA]</scope>
    <source>
        <strain evidence="14 15">NCTC13100</strain>
    </source>
</reference>
<evidence type="ECO:0000256" key="6">
    <source>
        <dbReference type="ARBA" id="ARBA00022741"/>
    </source>
</evidence>
<comment type="cofactor">
    <cofactor evidence="1 10">
        <name>Mg(2+)</name>
        <dbReference type="ChEBI" id="CHEBI:18420"/>
    </cofactor>
</comment>
<evidence type="ECO:0000256" key="10">
    <source>
        <dbReference type="HAMAP-Rule" id="MF_00185"/>
    </source>
</evidence>
<accession>A0A379DJK6</accession>
<dbReference type="EMBL" id="UGTI01000001">
    <property type="protein sequence ID" value="SUB78167.1"/>
    <property type="molecule type" value="Genomic_DNA"/>
</dbReference>
<name>A0A379DJK6_9PORP</name>
<gene>
    <name evidence="14" type="primary">miaA_2</name>
    <name evidence="10" type="synonym">miaA</name>
    <name evidence="14" type="ORF">NCTC13100_01320</name>
</gene>
<dbReference type="PANTHER" id="PTHR11088">
    <property type="entry name" value="TRNA DIMETHYLALLYLTRANSFERASE"/>
    <property type="match status" value="1"/>
</dbReference>
<feature type="binding site" evidence="10">
    <location>
        <begin position="7"/>
        <end position="14"/>
    </location>
    <ligand>
        <name>ATP</name>
        <dbReference type="ChEBI" id="CHEBI:30616"/>
    </ligand>
</feature>
<evidence type="ECO:0000256" key="9">
    <source>
        <dbReference type="ARBA" id="ARBA00049563"/>
    </source>
</evidence>
<dbReference type="GO" id="GO:0052381">
    <property type="term" value="F:tRNA dimethylallyltransferase activity"/>
    <property type="evidence" value="ECO:0007669"/>
    <property type="project" value="UniProtKB-UniRule"/>
</dbReference>
<evidence type="ECO:0000256" key="5">
    <source>
        <dbReference type="ARBA" id="ARBA00022694"/>
    </source>
</evidence>
<dbReference type="NCBIfam" id="TIGR00174">
    <property type="entry name" value="miaA"/>
    <property type="match status" value="1"/>
</dbReference>
<dbReference type="HAMAP" id="MF_00185">
    <property type="entry name" value="IPP_trans"/>
    <property type="match status" value="1"/>
</dbReference>
<proteinExistence type="inferred from homology"/>
<dbReference type="PANTHER" id="PTHR11088:SF60">
    <property type="entry name" value="TRNA DIMETHYLALLYLTRANSFERASE"/>
    <property type="match status" value="1"/>
</dbReference>
<evidence type="ECO:0000313" key="14">
    <source>
        <dbReference type="EMBL" id="SUB78167.1"/>
    </source>
</evidence>
<dbReference type="Pfam" id="PF01715">
    <property type="entry name" value="IPPT"/>
    <property type="match status" value="1"/>
</dbReference>
<keyword evidence="6 10" id="KW-0547">Nucleotide-binding</keyword>
<comment type="function">
    <text evidence="2 10 12">Catalyzes the transfer of a dimethylallyl group onto the adenine at position 37 in tRNAs that read codons beginning with uridine, leading to the formation of N6-(dimethylallyl)adenosine (i(6)A).</text>
</comment>
<sequence>MILTLLGPTASGKTRLAARLAFELGSEVISADSRQVYKGMDLGTGKDLEDYIVKGKEIKYHLIDIRNAGERYNLFEFQHDCHKALEDIYSRGIEHPIICGGTGMYAESILRGYNLPDVPANESLRKELSHFSMDELVTRLKGYGPLHNQTDIDNPRRTIRAIEIADYISKHPTEKTGFPPVNSVNFCLDLPREERRARISARLQKRLKAGMTQEVERLLASGVKAEDLIYYGLEYKYVTLYVIGEISYQEMAEQLEIAIHQFAKRQMTWFRGMERRGIKLNMIDAMLPLSEQVKEVLTVFKRKL</sequence>
<comment type="subunit">
    <text evidence="10">Monomer.</text>
</comment>
<evidence type="ECO:0000256" key="4">
    <source>
        <dbReference type="ARBA" id="ARBA00022679"/>
    </source>
</evidence>
<feature type="region of interest" description="Interaction with substrate tRNA" evidence="10">
    <location>
        <begin position="32"/>
        <end position="35"/>
    </location>
</feature>
<dbReference type="InterPro" id="IPR039657">
    <property type="entry name" value="Dimethylallyltransferase"/>
</dbReference>